<dbReference type="Gene3D" id="3.40.50.720">
    <property type="entry name" value="NAD(P)-binding Rossmann-like Domain"/>
    <property type="match status" value="1"/>
</dbReference>
<dbReference type="AlphaFoldDB" id="A0A1G1XBH0"/>
<proteinExistence type="inferred from homology"/>
<dbReference type="EMBL" id="MHHS01000025">
    <property type="protein sequence ID" value="OGY36940.1"/>
    <property type="molecule type" value="Genomic_DNA"/>
</dbReference>
<name>A0A1G1XBH0_9BACT</name>
<feature type="domain" description="NAD-dependent epimerase/dehydratase" evidence="2">
    <location>
        <begin position="14"/>
        <end position="253"/>
    </location>
</feature>
<evidence type="ECO:0000259" key="2">
    <source>
        <dbReference type="Pfam" id="PF01370"/>
    </source>
</evidence>
<dbReference type="SUPFAM" id="SSF51735">
    <property type="entry name" value="NAD(P)-binding Rossmann-fold domains"/>
    <property type="match status" value="1"/>
</dbReference>
<sequence>MENNTEQYFNGKRVLITGGAGFLGSSLAHALVARGAQITVLDAMLPLYGGNLFNLEGIREKIEFIEGDIRDEALVQKAVTGKDIIYNFAAQVSYIDSKDQPFLDLDINGRGHLNVIEAVRQFAPNARILFSSSRMVYGKILTSPVSESHPTDPLSLYGIHKLLAEKYYRYYAHTFGLDTVSVRIPNPYGPRQQMKHSKYSIVGWFVRQAMDGKAITVFGDGAQERDYMYIDDIIDAFIELTAYGVAGEVYNIGTQERVTFGGMVDAVLAEVGSGSKENIPWPENYEKNETGNYVADTSKIEQITSWKPSVALAEGIARMVTYYKQYKAQYW</sequence>
<protein>
    <recommendedName>
        <fullName evidence="2">NAD-dependent epimerase/dehydratase domain-containing protein</fullName>
    </recommendedName>
</protein>
<evidence type="ECO:0000313" key="3">
    <source>
        <dbReference type="EMBL" id="OGY36940.1"/>
    </source>
</evidence>
<dbReference type="InterPro" id="IPR036291">
    <property type="entry name" value="NAD(P)-bd_dom_sf"/>
</dbReference>
<comment type="caution">
    <text evidence="3">The sequence shown here is derived from an EMBL/GenBank/DDBJ whole genome shotgun (WGS) entry which is preliminary data.</text>
</comment>
<dbReference type="InterPro" id="IPR001509">
    <property type="entry name" value="Epimerase_deHydtase"/>
</dbReference>
<organism evidence="3 4">
    <name type="scientific">Candidatus Andersenbacteria bacterium RIFCSPHIGHO2_12_FULL_45_11b</name>
    <dbReference type="NCBI Taxonomy" id="1797282"/>
    <lineage>
        <taxon>Bacteria</taxon>
        <taxon>Candidatus Anderseniibacteriota</taxon>
    </lineage>
</organism>
<gene>
    <name evidence="3" type="ORF">A3E36_04605</name>
</gene>
<dbReference type="Gene3D" id="3.90.25.10">
    <property type="entry name" value="UDP-galactose 4-epimerase, domain 1"/>
    <property type="match status" value="1"/>
</dbReference>
<evidence type="ECO:0000313" key="4">
    <source>
        <dbReference type="Proteomes" id="UP000177941"/>
    </source>
</evidence>
<dbReference type="Proteomes" id="UP000177941">
    <property type="component" value="Unassembled WGS sequence"/>
</dbReference>
<evidence type="ECO:0000256" key="1">
    <source>
        <dbReference type="ARBA" id="ARBA00007637"/>
    </source>
</evidence>
<dbReference type="PANTHER" id="PTHR43000">
    <property type="entry name" value="DTDP-D-GLUCOSE 4,6-DEHYDRATASE-RELATED"/>
    <property type="match status" value="1"/>
</dbReference>
<dbReference type="Pfam" id="PF01370">
    <property type="entry name" value="Epimerase"/>
    <property type="match status" value="1"/>
</dbReference>
<comment type="similarity">
    <text evidence="1">Belongs to the NAD(P)-dependent epimerase/dehydratase family.</text>
</comment>
<accession>A0A1G1XBH0</accession>
<reference evidence="3 4" key="1">
    <citation type="journal article" date="2016" name="Nat. Commun.">
        <title>Thousands of microbial genomes shed light on interconnected biogeochemical processes in an aquifer system.</title>
        <authorList>
            <person name="Anantharaman K."/>
            <person name="Brown C.T."/>
            <person name="Hug L.A."/>
            <person name="Sharon I."/>
            <person name="Castelle C.J."/>
            <person name="Probst A.J."/>
            <person name="Thomas B.C."/>
            <person name="Singh A."/>
            <person name="Wilkins M.J."/>
            <person name="Karaoz U."/>
            <person name="Brodie E.L."/>
            <person name="Williams K.H."/>
            <person name="Hubbard S.S."/>
            <person name="Banfield J.F."/>
        </authorList>
    </citation>
    <scope>NUCLEOTIDE SEQUENCE [LARGE SCALE GENOMIC DNA]</scope>
</reference>